<protein>
    <submittedName>
        <fullName evidence="1">Uncharacterized protein</fullName>
    </submittedName>
</protein>
<evidence type="ECO:0000313" key="1">
    <source>
        <dbReference type="EMBL" id="JAH49793.1"/>
    </source>
</evidence>
<accession>A0A0E9TAS1</accession>
<proteinExistence type="predicted"/>
<organism evidence="1">
    <name type="scientific">Anguilla anguilla</name>
    <name type="common">European freshwater eel</name>
    <name type="synonym">Muraena anguilla</name>
    <dbReference type="NCBI Taxonomy" id="7936"/>
    <lineage>
        <taxon>Eukaryota</taxon>
        <taxon>Metazoa</taxon>
        <taxon>Chordata</taxon>
        <taxon>Craniata</taxon>
        <taxon>Vertebrata</taxon>
        <taxon>Euteleostomi</taxon>
        <taxon>Actinopterygii</taxon>
        <taxon>Neopterygii</taxon>
        <taxon>Teleostei</taxon>
        <taxon>Anguilliformes</taxon>
        <taxon>Anguillidae</taxon>
        <taxon>Anguilla</taxon>
    </lineage>
</organism>
<name>A0A0E9TAS1_ANGAN</name>
<reference evidence="1" key="2">
    <citation type="journal article" date="2015" name="Fish Shellfish Immunol.">
        <title>Early steps in the European eel (Anguilla anguilla)-Vibrio vulnificus interaction in the gills: Role of the RtxA13 toxin.</title>
        <authorList>
            <person name="Callol A."/>
            <person name="Pajuelo D."/>
            <person name="Ebbesson L."/>
            <person name="Teles M."/>
            <person name="MacKenzie S."/>
            <person name="Amaro C."/>
        </authorList>
    </citation>
    <scope>NUCLEOTIDE SEQUENCE</scope>
</reference>
<reference evidence="1" key="1">
    <citation type="submission" date="2014-11" db="EMBL/GenBank/DDBJ databases">
        <authorList>
            <person name="Amaro Gonzalez C."/>
        </authorList>
    </citation>
    <scope>NUCLEOTIDE SEQUENCE</scope>
</reference>
<sequence>MQIWSTCRT</sequence>
<dbReference type="EMBL" id="GBXM01058784">
    <property type="protein sequence ID" value="JAH49793.1"/>
    <property type="molecule type" value="Transcribed_RNA"/>
</dbReference>